<dbReference type="Proteomes" id="UP000004994">
    <property type="component" value="Chromosome 7"/>
</dbReference>
<dbReference type="InParanoid" id="A0A3Q7I3X8"/>
<protein>
    <submittedName>
        <fullName evidence="1">Uncharacterized protein</fullName>
    </submittedName>
</protein>
<reference evidence="1" key="2">
    <citation type="submission" date="2019-01" db="UniProtKB">
        <authorList>
            <consortium name="EnsemblPlants"/>
        </authorList>
    </citation>
    <scope>IDENTIFICATION</scope>
    <source>
        <strain evidence="1">cv. Heinz 1706</strain>
    </source>
</reference>
<evidence type="ECO:0000313" key="1">
    <source>
        <dbReference type="EnsemblPlants" id="Solyc07g025385.1.1.1"/>
    </source>
</evidence>
<reference evidence="1" key="1">
    <citation type="journal article" date="2012" name="Nature">
        <title>The tomato genome sequence provides insights into fleshy fruit evolution.</title>
        <authorList>
            <consortium name="Tomato Genome Consortium"/>
        </authorList>
    </citation>
    <scope>NUCLEOTIDE SEQUENCE [LARGE SCALE GENOMIC DNA]</scope>
    <source>
        <strain evidence="1">cv. Heinz 1706</strain>
    </source>
</reference>
<evidence type="ECO:0000313" key="2">
    <source>
        <dbReference type="Proteomes" id="UP000004994"/>
    </source>
</evidence>
<organism evidence="1">
    <name type="scientific">Solanum lycopersicum</name>
    <name type="common">Tomato</name>
    <name type="synonym">Lycopersicon esculentum</name>
    <dbReference type="NCBI Taxonomy" id="4081"/>
    <lineage>
        <taxon>Eukaryota</taxon>
        <taxon>Viridiplantae</taxon>
        <taxon>Streptophyta</taxon>
        <taxon>Embryophyta</taxon>
        <taxon>Tracheophyta</taxon>
        <taxon>Spermatophyta</taxon>
        <taxon>Magnoliopsida</taxon>
        <taxon>eudicotyledons</taxon>
        <taxon>Gunneridae</taxon>
        <taxon>Pentapetalae</taxon>
        <taxon>asterids</taxon>
        <taxon>lamiids</taxon>
        <taxon>Solanales</taxon>
        <taxon>Solanaceae</taxon>
        <taxon>Solanoideae</taxon>
        <taxon>Solaneae</taxon>
        <taxon>Solanum</taxon>
        <taxon>Solanum subgen. Lycopersicon</taxon>
    </lineage>
</organism>
<dbReference type="Gramene" id="Solyc07g025385.1.1">
    <property type="protein sequence ID" value="Solyc07g025385.1.1.1"/>
    <property type="gene ID" value="Solyc07g025385.1"/>
</dbReference>
<dbReference type="EnsemblPlants" id="Solyc07g025385.1.1">
    <property type="protein sequence ID" value="Solyc07g025385.1.1.1"/>
    <property type="gene ID" value="Solyc07g025385.1"/>
</dbReference>
<accession>A0A3Q7I3X8</accession>
<proteinExistence type="predicted"/>
<sequence length="16" mass="2037">MILLYIVERWKNMLIT</sequence>
<dbReference type="AlphaFoldDB" id="A0A3Q7I3X8"/>
<keyword evidence="2" id="KW-1185">Reference proteome</keyword>
<name>A0A3Q7I3X8_SOLLC</name>